<dbReference type="Ensembl" id="ENSLLET00000006986.1">
    <property type="protein sequence ID" value="ENSLLEP00000006713.1"/>
    <property type="gene ID" value="ENSLLEG00000004225.1"/>
</dbReference>
<dbReference type="OrthoDB" id="9804013at2759"/>
<reference evidence="1" key="2">
    <citation type="submission" date="2025-09" db="UniProtKB">
        <authorList>
            <consortium name="Ensembl"/>
        </authorList>
    </citation>
    <scope>IDENTIFICATION</scope>
</reference>
<dbReference type="AlphaFoldDB" id="A0A8C5M261"/>
<dbReference type="GeneTree" id="ENSGT00940000165023"/>
<protein>
    <submittedName>
        <fullName evidence="1">Uncharacterized protein</fullName>
    </submittedName>
</protein>
<keyword evidence="2" id="KW-1185">Reference proteome</keyword>
<dbReference type="Proteomes" id="UP000694569">
    <property type="component" value="Unplaced"/>
</dbReference>
<accession>A0A8C5M261</accession>
<organism evidence="1 2">
    <name type="scientific">Leptobrachium leishanense</name>
    <name type="common">Leishan spiny toad</name>
    <dbReference type="NCBI Taxonomy" id="445787"/>
    <lineage>
        <taxon>Eukaryota</taxon>
        <taxon>Metazoa</taxon>
        <taxon>Chordata</taxon>
        <taxon>Craniata</taxon>
        <taxon>Vertebrata</taxon>
        <taxon>Euteleostomi</taxon>
        <taxon>Amphibia</taxon>
        <taxon>Batrachia</taxon>
        <taxon>Anura</taxon>
        <taxon>Pelobatoidea</taxon>
        <taxon>Megophryidae</taxon>
        <taxon>Leptobrachium</taxon>
    </lineage>
</organism>
<sequence length="231" mass="27017">MLQARDSESPLFMGRWETELNQSLSDSEWGTILFLTHHGTQAVRYHESSYKILACWYCTPLRLFQCVGTADPNCWRCGTELGSYLHIWWTCPLLQTYWKWIRDAIRDVTDITLDLKPQVFLLLLTGQPTTSFRKSVAFRLLLAARYLVPRHWRRKTVPSLREWVTQVDEIYRVEERIASRDDISLSSISPGSTGHSTLPRPLSATDWTWTSRGAEVEKMEDKRTLSWDFRT</sequence>
<evidence type="ECO:0000313" key="2">
    <source>
        <dbReference type="Proteomes" id="UP000694569"/>
    </source>
</evidence>
<proteinExistence type="predicted"/>
<evidence type="ECO:0000313" key="1">
    <source>
        <dbReference type="Ensembl" id="ENSLLEP00000006713.1"/>
    </source>
</evidence>
<name>A0A8C5M261_9ANUR</name>
<reference evidence="1" key="1">
    <citation type="submission" date="2025-08" db="UniProtKB">
        <authorList>
            <consortium name="Ensembl"/>
        </authorList>
    </citation>
    <scope>IDENTIFICATION</scope>
</reference>